<evidence type="ECO:0000256" key="5">
    <source>
        <dbReference type="ARBA" id="ARBA00022857"/>
    </source>
</evidence>
<keyword evidence="7" id="KW-0520">NAD</keyword>
<dbReference type="SUPFAM" id="SSF56399">
    <property type="entry name" value="ADP-ribosylation"/>
    <property type="match status" value="1"/>
</dbReference>
<comment type="catalytic activity">
    <reaction evidence="6 7">
        <text>L-arginyl-[protein] + NAD(+) = N(omega)-(ADP-D-ribosyl)-L-arginyl-[protein] + nicotinamide + H(+)</text>
        <dbReference type="Rhea" id="RHEA:19149"/>
        <dbReference type="Rhea" id="RHEA-COMP:10532"/>
        <dbReference type="Rhea" id="RHEA-COMP:15087"/>
        <dbReference type="ChEBI" id="CHEBI:15378"/>
        <dbReference type="ChEBI" id="CHEBI:17154"/>
        <dbReference type="ChEBI" id="CHEBI:29965"/>
        <dbReference type="ChEBI" id="CHEBI:57540"/>
        <dbReference type="ChEBI" id="CHEBI:142554"/>
        <dbReference type="EC" id="2.4.2.31"/>
    </reaction>
</comment>
<dbReference type="PRINTS" id="PR00970">
    <property type="entry name" value="RIBTRNSFRASE"/>
</dbReference>
<evidence type="ECO:0000256" key="1">
    <source>
        <dbReference type="ARBA" id="ARBA00009558"/>
    </source>
</evidence>
<dbReference type="InterPro" id="IPR050999">
    <property type="entry name" value="ADP-ribosyltransferase_ARG"/>
</dbReference>
<dbReference type="Proteomes" id="UP000694621">
    <property type="component" value="Unplaced"/>
</dbReference>
<dbReference type="PROSITE" id="PS51996">
    <property type="entry name" value="TR_MART"/>
    <property type="match status" value="1"/>
</dbReference>
<dbReference type="AlphaFoldDB" id="A0A8B9LL08"/>
<evidence type="ECO:0000256" key="3">
    <source>
        <dbReference type="ARBA" id="ARBA00022679"/>
    </source>
</evidence>
<organism evidence="8 9">
    <name type="scientific">Astyanax mexicanus</name>
    <name type="common">Blind cave fish</name>
    <name type="synonym">Astyanax fasciatus mexicanus</name>
    <dbReference type="NCBI Taxonomy" id="7994"/>
    <lineage>
        <taxon>Eukaryota</taxon>
        <taxon>Metazoa</taxon>
        <taxon>Chordata</taxon>
        <taxon>Craniata</taxon>
        <taxon>Vertebrata</taxon>
        <taxon>Euteleostomi</taxon>
        <taxon>Actinopterygii</taxon>
        <taxon>Neopterygii</taxon>
        <taxon>Teleostei</taxon>
        <taxon>Ostariophysi</taxon>
        <taxon>Characiformes</taxon>
        <taxon>Characoidei</taxon>
        <taxon>Acestrorhamphidae</taxon>
        <taxon>Acestrorhamphinae</taxon>
        <taxon>Astyanax</taxon>
    </lineage>
</organism>
<keyword evidence="2 7" id="KW-0328">Glycosyltransferase</keyword>
<dbReference type="EC" id="2.4.2.31" evidence="7"/>
<accession>A0A8B9LL08</accession>
<evidence type="ECO:0000256" key="6">
    <source>
        <dbReference type="ARBA" id="ARBA00047597"/>
    </source>
</evidence>
<reference evidence="8" key="1">
    <citation type="submission" date="2025-08" db="UniProtKB">
        <authorList>
            <consortium name="Ensembl"/>
        </authorList>
    </citation>
    <scope>IDENTIFICATION</scope>
</reference>
<dbReference type="GO" id="GO:0016779">
    <property type="term" value="F:nucleotidyltransferase activity"/>
    <property type="evidence" value="ECO:0007669"/>
    <property type="project" value="UniProtKB-KW"/>
</dbReference>
<keyword evidence="5 7" id="KW-0521">NADP</keyword>
<evidence type="ECO:0000256" key="7">
    <source>
        <dbReference type="RuleBase" id="RU361228"/>
    </source>
</evidence>
<dbReference type="PROSITE" id="PS01291">
    <property type="entry name" value="ART"/>
    <property type="match status" value="1"/>
</dbReference>
<evidence type="ECO:0000256" key="2">
    <source>
        <dbReference type="ARBA" id="ARBA00022676"/>
    </source>
</evidence>
<dbReference type="PANTHER" id="PTHR10339">
    <property type="entry name" value="ADP-RIBOSYLTRANSFERASE"/>
    <property type="match status" value="1"/>
</dbReference>
<feature type="signal peptide" evidence="7">
    <location>
        <begin position="1"/>
        <end position="22"/>
    </location>
</feature>
<dbReference type="InterPro" id="IPR000768">
    <property type="entry name" value="ART"/>
</dbReference>
<dbReference type="Ensembl" id="ENSAMXT00005056768.1">
    <property type="protein sequence ID" value="ENSAMXP00005052463.1"/>
    <property type="gene ID" value="ENSAMXG00005023612.1"/>
</dbReference>
<evidence type="ECO:0000313" key="9">
    <source>
        <dbReference type="Proteomes" id="UP000694621"/>
    </source>
</evidence>
<proteinExistence type="inferred from homology"/>
<keyword evidence="7" id="KW-0732">Signal</keyword>
<comment type="similarity">
    <text evidence="1 7">Belongs to the Arg-specific ADP-ribosyltransferase family.</text>
</comment>
<evidence type="ECO:0000256" key="4">
    <source>
        <dbReference type="ARBA" id="ARBA00022695"/>
    </source>
</evidence>
<keyword evidence="3 7" id="KW-0808">Transferase</keyword>
<dbReference type="OMA" id="LESYANC"/>
<sequence>MECVNLLFLILLSSSLSHTVRAAEKTLDMAPDAVDDVFSGCRERMLKAVTEADGLLQKELQTTEKFAEMWKNTKTCNKQIQGLTSFHLNALESYANCKTDIRKTFNDKVYASGNNATTYKNEFSFKSLHFLLTDAMKHLNGGKTHMQVFYGTGNEYKATTGKEVRFGKFILSESKRSAQEEKVSSDGGGTLFIITSGSVVNVENYTCSSEEMELLISPTEVFTVENIQTASKDDTDFKIITLNHSRFLSNHDCYLFDGSDSSPDGSSAPSLTPWILVLLGPLLLAGLLTEPLLQI</sequence>
<dbReference type="PANTHER" id="PTHR10339:SF27">
    <property type="entry name" value="NAD(P)(+)--ARGININE ADP-RIBOSYLTRANSFERASE"/>
    <property type="match status" value="1"/>
</dbReference>
<evidence type="ECO:0000313" key="8">
    <source>
        <dbReference type="Ensembl" id="ENSAMXP00005052463.1"/>
    </source>
</evidence>
<dbReference type="Pfam" id="PF01129">
    <property type="entry name" value="ART"/>
    <property type="match status" value="1"/>
</dbReference>
<protein>
    <recommendedName>
        <fullName evidence="7">NAD(P)(+)--arginine ADP-ribosyltransferase</fullName>
        <ecNumber evidence="7">2.4.2.31</ecNumber>
    </recommendedName>
    <alternativeName>
        <fullName evidence="7">Mono(ADP-ribosyl)transferase</fullName>
    </alternativeName>
</protein>
<keyword evidence="4" id="KW-0548">Nucleotidyltransferase</keyword>
<name>A0A8B9LL08_ASTMX</name>
<feature type="chain" id="PRO_5034695567" description="NAD(P)(+)--arginine ADP-ribosyltransferase" evidence="7">
    <location>
        <begin position="23"/>
        <end position="295"/>
    </location>
</feature>
<dbReference type="GO" id="GO:0106274">
    <property type="term" value="F:NAD+-protein-arginine ADP-ribosyltransferase activity"/>
    <property type="evidence" value="ECO:0007669"/>
    <property type="project" value="UniProtKB-EC"/>
</dbReference>
<dbReference type="GO" id="GO:0003950">
    <property type="term" value="F:NAD+ poly-ADP-ribosyltransferase activity"/>
    <property type="evidence" value="ECO:0007669"/>
    <property type="project" value="TreeGrafter"/>
</dbReference>
<dbReference type="Gene3D" id="3.90.176.10">
    <property type="entry name" value="Toxin ADP-ribosyltransferase, Chain A, domain 1"/>
    <property type="match status" value="1"/>
</dbReference>